<name>A0A6J6DST5_9ZZZZ</name>
<accession>A0A6J6DST5</accession>
<evidence type="ECO:0000313" key="1">
    <source>
        <dbReference type="EMBL" id="CAB4567182.1"/>
    </source>
</evidence>
<reference evidence="1" key="1">
    <citation type="submission" date="2020-05" db="EMBL/GenBank/DDBJ databases">
        <authorList>
            <person name="Chiriac C."/>
            <person name="Salcher M."/>
            <person name="Ghai R."/>
            <person name="Kavagutti S V."/>
        </authorList>
    </citation>
    <scope>NUCLEOTIDE SEQUENCE</scope>
</reference>
<gene>
    <name evidence="1" type="ORF">UFOPK1591_01100</name>
</gene>
<proteinExistence type="predicted"/>
<protein>
    <submittedName>
        <fullName evidence="1">Unannotated protein</fullName>
    </submittedName>
</protein>
<dbReference type="AlphaFoldDB" id="A0A6J6DST5"/>
<organism evidence="1">
    <name type="scientific">freshwater metagenome</name>
    <dbReference type="NCBI Taxonomy" id="449393"/>
    <lineage>
        <taxon>unclassified sequences</taxon>
        <taxon>metagenomes</taxon>
        <taxon>ecological metagenomes</taxon>
    </lineage>
</organism>
<dbReference type="EMBL" id="CAEZTD010000092">
    <property type="protein sequence ID" value="CAB4567182.1"/>
    <property type="molecule type" value="Genomic_DNA"/>
</dbReference>
<sequence>MAKTNGERGEALLDVRHLAGIQLDIGATNADSFNLNDELPRSGNRVSKLVHLSDTGRGDNERAHYLAAWSSANTR</sequence>